<dbReference type="Proteomes" id="UP000549394">
    <property type="component" value="Unassembled WGS sequence"/>
</dbReference>
<comment type="caution">
    <text evidence="1">The sequence shown here is derived from an EMBL/GenBank/DDBJ whole genome shotgun (WGS) entry which is preliminary data.</text>
</comment>
<proteinExistence type="predicted"/>
<dbReference type="AlphaFoldDB" id="A0A7I8WA25"/>
<reference evidence="1 2" key="1">
    <citation type="submission" date="2020-08" db="EMBL/GenBank/DDBJ databases">
        <authorList>
            <person name="Hejnol A."/>
        </authorList>
    </citation>
    <scope>NUCLEOTIDE SEQUENCE [LARGE SCALE GENOMIC DNA]</scope>
</reference>
<dbReference type="OrthoDB" id="275177at2759"/>
<accession>A0A7I8WA25</accession>
<organism evidence="1 2">
    <name type="scientific">Dimorphilus gyrociliatus</name>
    <dbReference type="NCBI Taxonomy" id="2664684"/>
    <lineage>
        <taxon>Eukaryota</taxon>
        <taxon>Metazoa</taxon>
        <taxon>Spiralia</taxon>
        <taxon>Lophotrochozoa</taxon>
        <taxon>Annelida</taxon>
        <taxon>Polychaeta</taxon>
        <taxon>Polychaeta incertae sedis</taxon>
        <taxon>Dinophilidae</taxon>
        <taxon>Dimorphilus</taxon>
    </lineage>
</organism>
<dbReference type="SUPFAM" id="SSF52540">
    <property type="entry name" value="P-loop containing nucleoside triphosphate hydrolases"/>
    <property type="match status" value="1"/>
</dbReference>
<protein>
    <submittedName>
        <fullName evidence="1">DgyrCDS13233</fullName>
    </submittedName>
</protein>
<evidence type="ECO:0000313" key="2">
    <source>
        <dbReference type="Proteomes" id="UP000549394"/>
    </source>
</evidence>
<evidence type="ECO:0000313" key="1">
    <source>
        <dbReference type="EMBL" id="CAD5124991.1"/>
    </source>
</evidence>
<name>A0A7I8WA25_9ANNE</name>
<keyword evidence="2" id="KW-1185">Reference proteome</keyword>
<dbReference type="Gene3D" id="3.40.50.300">
    <property type="entry name" value="P-loop containing nucleotide triphosphate hydrolases"/>
    <property type="match status" value="1"/>
</dbReference>
<sequence>MKIVLFGPRNSGKSTIANYIAAIEPYSIHKRGLKPTKGVRIIEFDAKDVLLRVGKRKCDIELWDVGEPKTEFMKSIFRNADGVIIVFDFLDGDYNELHQIWINIEKSLLWAKKPVQCSLFVVNKTTAGTLKMLPTHQIDLKLNPESIRSEFIIAYNKLLKEDVYEVEEESEEEKVVKDSKLINF</sequence>
<gene>
    <name evidence="1" type="ORF">DGYR_LOCUS12447</name>
</gene>
<dbReference type="InterPro" id="IPR027417">
    <property type="entry name" value="P-loop_NTPase"/>
</dbReference>
<dbReference type="Pfam" id="PF08477">
    <property type="entry name" value="Roc"/>
    <property type="match status" value="1"/>
</dbReference>
<dbReference type="EMBL" id="CAJFCJ010000024">
    <property type="protein sequence ID" value="CAD5124991.1"/>
    <property type="molecule type" value="Genomic_DNA"/>
</dbReference>
<dbReference type="CDD" id="cd00882">
    <property type="entry name" value="Ras_like_GTPase"/>
    <property type="match status" value="1"/>
</dbReference>